<keyword evidence="1" id="KW-0732">Signal</keyword>
<feature type="signal peptide" evidence="1">
    <location>
        <begin position="1"/>
        <end position="18"/>
    </location>
</feature>
<dbReference type="RefSeq" id="WP_107674541.1">
    <property type="nucleotide sequence ID" value="NZ_PZKE01000023.1"/>
</dbReference>
<evidence type="ECO:0000259" key="2">
    <source>
        <dbReference type="Pfam" id="PF07007"/>
    </source>
</evidence>
<dbReference type="PANTHER" id="PTHR39176">
    <property type="entry name" value="PERIPLASMIC PROTEIN-RELATED"/>
    <property type="match status" value="1"/>
</dbReference>
<keyword evidence="4" id="KW-1185">Reference proteome</keyword>
<protein>
    <recommendedName>
        <fullName evidence="2">Lysozyme inhibitor LprI-like N-terminal domain-containing protein</fullName>
    </recommendedName>
</protein>
<sequence>MRILPALFLAVLAAPAAAQQVDCAKAMAQLELNWCAEQSWQAADAELNAAYKEAMALLQSWDADLPKAERGGAEALKQAQRAWITFRDKACEAEGYAMHGGSAEPMLIYGCRAQLTRDRTAQLRGLVGNYGGN</sequence>
<dbReference type="InterPro" id="IPR009739">
    <property type="entry name" value="LprI-like_N"/>
</dbReference>
<proteinExistence type="predicted"/>
<name>A0A2T4J503_FUSBL</name>
<feature type="domain" description="Lysozyme inhibitor LprI-like N-terminal" evidence="2">
    <location>
        <begin position="23"/>
        <end position="123"/>
    </location>
</feature>
<comment type="caution">
    <text evidence="3">The sequence shown here is derived from an EMBL/GenBank/DDBJ whole genome shotgun (WGS) entry which is preliminary data.</text>
</comment>
<evidence type="ECO:0000313" key="4">
    <source>
        <dbReference type="Proteomes" id="UP000241362"/>
    </source>
</evidence>
<reference evidence="3 4" key="1">
    <citation type="submission" date="2018-03" db="EMBL/GenBank/DDBJ databases">
        <title>Rhodobacter blasticus.</title>
        <authorList>
            <person name="Meyer T.E."/>
            <person name="Miller S."/>
            <person name="Lodha T."/>
            <person name="Gandham S."/>
            <person name="Chintalapati S."/>
            <person name="Chintalapati V.R."/>
        </authorList>
    </citation>
    <scope>NUCLEOTIDE SEQUENCE [LARGE SCALE GENOMIC DNA]</scope>
    <source>
        <strain evidence="3 4">DSM 2131</strain>
    </source>
</reference>
<evidence type="ECO:0000313" key="3">
    <source>
        <dbReference type="EMBL" id="PTE12918.1"/>
    </source>
</evidence>
<dbReference type="Proteomes" id="UP000241362">
    <property type="component" value="Unassembled WGS sequence"/>
</dbReference>
<dbReference type="EMBL" id="PZKE01000023">
    <property type="protein sequence ID" value="PTE12918.1"/>
    <property type="molecule type" value="Genomic_DNA"/>
</dbReference>
<feature type="chain" id="PRO_5015538155" description="Lysozyme inhibitor LprI-like N-terminal domain-containing protein" evidence="1">
    <location>
        <begin position="19"/>
        <end position="133"/>
    </location>
</feature>
<accession>A0A2T4J503</accession>
<dbReference type="Pfam" id="PF07007">
    <property type="entry name" value="LprI"/>
    <property type="match status" value="1"/>
</dbReference>
<dbReference type="AlphaFoldDB" id="A0A2T4J503"/>
<gene>
    <name evidence="3" type="ORF">C5F44_15940</name>
</gene>
<dbReference type="Gene3D" id="1.20.1270.180">
    <property type="match status" value="1"/>
</dbReference>
<evidence type="ECO:0000256" key="1">
    <source>
        <dbReference type="SAM" id="SignalP"/>
    </source>
</evidence>
<dbReference type="PANTHER" id="PTHR39176:SF1">
    <property type="entry name" value="PERIPLASMIC PROTEIN"/>
    <property type="match status" value="1"/>
</dbReference>
<organism evidence="3 4">
    <name type="scientific">Fuscovulum blasticum DSM 2131</name>
    <dbReference type="NCBI Taxonomy" id="1188250"/>
    <lineage>
        <taxon>Bacteria</taxon>
        <taxon>Pseudomonadati</taxon>
        <taxon>Pseudomonadota</taxon>
        <taxon>Alphaproteobacteria</taxon>
        <taxon>Rhodobacterales</taxon>
        <taxon>Paracoccaceae</taxon>
        <taxon>Pseudogemmobacter</taxon>
    </lineage>
</organism>